<accession>A0A1L8RCS1</accession>
<dbReference type="STRING" id="214095.RU97_GL002569"/>
<proteinExistence type="predicted"/>
<organism evidence="1 2">
    <name type="scientific">Enterococcus canis</name>
    <dbReference type="NCBI Taxonomy" id="214095"/>
    <lineage>
        <taxon>Bacteria</taxon>
        <taxon>Bacillati</taxon>
        <taxon>Bacillota</taxon>
        <taxon>Bacilli</taxon>
        <taxon>Lactobacillales</taxon>
        <taxon>Enterococcaceae</taxon>
        <taxon>Enterococcus</taxon>
    </lineage>
</organism>
<name>A0A1L8RCS1_9ENTE</name>
<dbReference type="Proteomes" id="UP000181884">
    <property type="component" value="Unassembled WGS sequence"/>
</dbReference>
<protein>
    <submittedName>
        <fullName evidence="1">Uncharacterized protein</fullName>
    </submittedName>
</protein>
<dbReference type="EMBL" id="JXKH01000008">
    <property type="protein sequence ID" value="OJG17561.1"/>
    <property type="molecule type" value="Genomic_DNA"/>
</dbReference>
<sequence length="67" mass="7759">MGDEMFENPYEQKLADLRSGAITELTVSQADFLTFREVWRKMEDRMDFVGEAGLNGTVIYRYAGKME</sequence>
<reference evidence="1 2" key="1">
    <citation type="submission" date="2014-12" db="EMBL/GenBank/DDBJ databases">
        <title>Draft genome sequences of 29 type strains of Enterococci.</title>
        <authorList>
            <person name="Zhong Z."/>
            <person name="Sun Z."/>
            <person name="Liu W."/>
            <person name="Zhang W."/>
            <person name="Zhang H."/>
        </authorList>
    </citation>
    <scope>NUCLEOTIDE SEQUENCE [LARGE SCALE GENOMIC DNA]</scope>
    <source>
        <strain evidence="1 2">DSM 17029</strain>
    </source>
</reference>
<comment type="caution">
    <text evidence="1">The sequence shown here is derived from an EMBL/GenBank/DDBJ whole genome shotgun (WGS) entry which is preliminary data.</text>
</comment>
<evidence type="ECO:0000313" key="2">
    <source>
        <dbReference type="Proteomes" id="UP000181884"/>
    </source>
</evidence>
<evidence type="ECO:0000313" key="1">
    <source>
        <dbReference type="EMBL" id="OJG17561.1"/>
    </source>
</evidence>
<dbReference type="AlphaFoldDB" id="A0A1L8RCS1"/>
<gene>
    <name evidence="1" type="ORF">RU97_GL002569</name>
</gene>
<keyword evidence="2" id="KW-1185">Reference proteome</keyword>